<dbReference type="Proteomes" id="UP000515240">
    <property type="component" value="Chromosome"/>
</dbReference>
<organism evidence="2 3">
    <name type="scientific">Comamonas piscis</name>
    <dbReference type="NCBI Taxonomy" id="1562974"/>
    <lineage>
        <taxon>Bacteria</taxon>
        <taxon>Pseudomonadati</taxon>
        <taxon>Pseudomonadota</taxon>
        <taxon>Betaproteobacteria</taxon>
        <taxon>Burkholderiales</taxon>
        <taxon>Comamonadaceae</taxon>
        <taxon>Comamonas</taxon>
    </lineage>
</organism>
<evidence type="ECO:0000313" key="3">
    <source>
        <dbReference type="Proteomes" id="UP000515240"/>
    </source>
</evidence>
<keyword evidence="3" id="KW-1185">Reference proteome</keyword>
<feature type="signal peptide" evidence="1">
    <location>
        <begin position="1"/>
        <end position="23"/>
    </location>
</feature>
<sequence length="215" mass="21242">MKKMLTAVALVCAALATPYTATAQFSLPNLGALKAVGGSGGGGDLSGQQTSLVKNFVAANVDVLKANAKMSEALGLKATAADAEAVAQQLSSGSTYDKDSASKAATAVGDTGGAIAAKLAEKPTLDAESKAIYAQGLLSLAKGVAKYTGLGKDVSAMGNGLKSAPLTQLPSMGAATYVVTQFPGSASEVVKALGNAVDFAKSNGIEVPTEATSLL</sequence>
<dbReference type="AlphaFoldDB" id="A0A7G5EK99"/>
<name>A0A7G5EK99_9BURK</name>
<reference evidence="2 3" key="1">
    <citation type="journal article" date="2020" name="G3 (Bethesda)">
        <title>CeMbio - The Caenorhabditis elegans Microbiome Resource.</title>
        <authorList>
            <person name="Dirksen P."/>
            <person name="Assie A."/>
            <person name="Zimmermann J."/>
            <person name="Zhang F."/>
            <person name="Tietje A.M."/>
            <person name="Marsh S.A."/>
            <person name="Felix M.A."/>
            <person name="Shapira M."/>
            <person name="Kaleta C."/>
            <person name="Schulenburg H."/>
            <person name="Samuel B."/>
        </authorList>
    </citation>
    <scope>NUCLEOTIDE SEQUENCE [LARGE SCALE GENOMIC DNA]</scope>
    <source>
        <strain evidence="2 3">BIGb0172</strain>
    </source>
</reference>
<evidence type="ECO:0008006" key="4">
    <source>
        <dbReference type="Google" id="ProtNLM"/>
    </source>
</evidence>
<gene>
    <name evidence="2" type="ORF">HS961_17165</name>
</gene>
<proteinExistence type="predicted"/>
<accession>A0A7G5EK99</accession>
<evidence type="ECO:0000256" key="1">
    <source>
        <dbReference type="SAM" id="SignalP"/>
    </source>
</evidence>
<dbReference type="RefSeq" id="WP_182324071.1">
    <property type="nucleotide sequence ID" value="NZ_CP058554.1"/>
</dbReference>
<dbReference type="KEGG" id="cpis:HS961_17165"/>
<dbReference type="EMBL" id="CP058554">
    <property type="protein sequence ID" value="QMV74424.1"/>
    <property type="molecule type" value="Genomic_DNA"/>
</dbReference>
<keyword evidence="1" id="KW-0732">Signal</keyword>
<feature type="chain" id="PRO_5028850387" description="DUF4197 domain-containing protein" evidence="1">
    <location>
        <begin position="24"/>
        <end position="215"/>
    </location>
</feature>
<protein>
    <recommendedName>
        <fullName evidence="4">DUF4197 domain-containing protein</fullName>
    </recommendedName>
</protein>
<evidence type="ECO:0000313" key="2">
    <source>
        <dbReference type="EMBL" id="QMV74424.1"/>
    </source>
</evidence>